<gene>
    <name evidence="2" type="ORF">AVDCRST_MAG02-3507</name>
</gene>
<reference evidence="2" key="1">
    <citation type="submission" date="2020-02" db="EMBL/GenBank/DDBJ databases">
        <authorList>
            <person name="Meier V. D."/>
        </authorList>
    </citation>
    <scope>NUCLEOTIDE SEQUENCE</scope>
    <source>
        <strain evidence="2">AVDCRST_MAG02</strain>
    </source>
</reference>
<sequence>WRRALLGTSPSGAFSFLGGWRGSGRCPLSRKVPPETAPRATASGSPEVLA</sequence>
<evidence type="ECO:0000313" key="2">
    <source>
        <dbReference type="EMBL" id="CAA9465016.1"/>
    </source>
</evidence>
<proteinExistence type="predicted"/>
<feature type="non-terminal residue" evidence="2">
    <location>
        <position position="50"/>
    </location>
</feature>
<feature type="non-terminal residue" evidence="2">
    <location>
        <position position="1"/>
    </location>
</feature>
<feature type="region of interest" description="Disordered" evidence="1">
    <location>
        <begin position="25"/>
        <end position="50"/>
    </location>
</feature>
<dbReference type="EMBL" id="CADCVH010000094">
    <property type="protein sequence ID" value="CAA9465016.1"/>
    <property type="molecule type" value="Genomic_DNA"/>
</dbReference>
<name>A0A6J4R5T1_9ACTN</name>
<organism evidence="2">
    <name type="scientific">uncultured Rubrobacteraceae bacterium</name>
    <dbReference type="NCBI Taxonomy" id="349277"/>
    <lineage>
        <taxon>Bacteria</taxon>
        <taxon>Bacillati</taxon>
        <taxon>Actinomycetota</taxon>
        <taxon>Rubrobacteria</taxon>
        <taxon>Rubrobacterales</taxon>
        <taxon>Rubrobacteraceae</taxon>
        <taxon>environmental samples</taxon>
    </lineage>
</organism>
<protein>
    <submittedName>
        <fullName evidence="2">Uncharacterized protein</fullName>
    </submittedName>
</protein>
<evidence type="ECO:0000256" key="1">
    <source>
        <dbReference type="SAM" id="MobiDB-lite"/>
    </source>
</evidence>
<dbReference type="AlphaFoldDB" id="A0A6J4R5T1"/>
<accession>A0A6J4R5T1</accession>